<evidence type="ECO:0000259" key="1">
    <source>
        <dbReference type="PROSITE" id="PS50206"/>
    </source>
</evidence>
<dbReference type="PROSITE" id="PS50206">
    <property type="entry name" value="RHODANESE_3"/>
    <property type="match status" value="1"/>
</dbReference>
<sequence length="76" mass="8890">NSLRDKEKVVFHCALSQERGPSAALKYIREREQVLGKEESAKQTVFVLDGGFVRWQEKYGEDQRLTQGYVKDIWED</sequence>
<comment type="caution">
    <text evidence="2">The sequence shown here is derived from an EMBL/GenBank/DDBJ whole genome shotgun (WGS) entry which is preliminary data.</text>
</comment>
<dbReference type="InterPro" id="IPR036873">
    <property type="entry name" value="Rhodanese-like_dom_sf"/>
</dbReference>
<keyword evidence="3" id="KW-1185">Reference proteome</keyword>
<gene>
    <name evidence="2" type="ORF">EMPG_10627</name>
</gene>
<name>A0A0H1B3B5_9EURO</name>
<feature type="non-terminal residue" evidence="2">
    <location>
        <position position="1"/>
    </location>
</feature>
<accession>A0A0H1B3B5</accession>
<dbReference type="STRING" id="2060906.A0A0H1B3B5"/>
<evidence type="ECO:0000313" key="2">
    <source>
        <dbReference type="EMBL" id="KLJ05919.1"/>
    </source>
</evidence>
<dbReference type="PANTHER" id="PTHR10828">
    <property type="entry name" value="M-PHASE INDUCER PHOSPHATASE DUAL SPECIFICITY PHOSPHATASE CDC25"/>
    <property type="match status" value="1"/>
</dbReference>
<organism evidence="2 3">
    <name type="scientific">Blastomyces silverae</name>
    <dbReference type="NCBI Taxonomy" id="2060906"/>
    <lineage>
        <taxon>Eukaryota</taxon>
        <taxon>Fungi</taxon>
        <taxon>Dikarya</taxon>
        <taxon>Ascomycota</taxon>
        <taxon>Pezizomycotina</taxon>
        <taxon>Eurotiomycetes</taxon>
        <taxon>Eurotiomycetidae</taxon>
        <taxon>Onygenales</taxon>
        <taxon>Ajellomycetaceae</taxon>
        <taxon>Blastomyces</taxon>
    </lineage>
</organism>
<proteinExistence type="predicted"/>
<dbReference type="GO" id="GO:0005634">
    <property type="term" value="C:nucleus"/>
    <property type="evidence" value="ECO:0007669"/>
    <property type="project" value="TreeGrafter"/>
</dbReference>
<dbReference type="Gene3D" id="3.40.250.10">
    <property type="entry name" value="Rhodanese-like domain"/>
    <property type="match status" value="1"/>
</dbReference>
<protein>
    <recommendedName>
        <fullName evidence="1">Rhodanese domain-containing protein</fullName>
    </recommendedName>
</protein>
<feature type="domain" description="Rhodanese" evidence="1">
    <location>
        <begin position="3"/>
        <end position="64"/>
    </location>
</feature>
<dbReference type="SUPFAM" id="SSF52821">
    <property type="entry name" value="Rhodanese/Cell cycle control phosphatase"/>
    <property type="match status" value="1"/>
</dbReference>
<dbReference type="PANTHER" id="PTHR10828:SF38">
    <property type="entry name" value="ARSENICAL-RESISTANCE PROTEIN 2-RELATED"/>
    <property type="match status" value="1"/>
</dbReference>
<dbReference type="AlphaFoldDB" id="A0A0H1B3B5"/>
<dbReference type="OrthoDB" id="102559at2759"/>
<dbReference type="GO" id="GO:0004725">
    <property type="term" value="F:protein tyrosine phosphatase activity"/>
    <property type="evidence" value="ECO:0007669"/>
    <property type="project" value="TreeGrafter"/>
</dbReference>
<dbReference type="InterPro" id="IPR001763">
    <property type="entry name" value="Rhodanese-like_dom"/>
</dbReference>
<dbReference type="EMBL" id="LDEV01003395">
    <property type="protein sequence ID" value="KLJ05919.1"/>
    <property type="molecule type" value="Genomic_DNA"/>
</dbReference>
<reference evidence="3" key="1">
    <citation type="journal article" date="2015" name="PLoS Genet.">
        <title>The dynamic genome and transcriptome of the human fungal pathogen Blastomyces and close relative Emmonsia.</title>
        <authorList>
            <person name="Munoz J.F."/>
            <person name="Gauthier G.M."/>
            <person name="Desjardins C.A."/>
            <person name="Gallo J.E."/>
            <person name="Holder J."/>
            <person name="Sullivan T.D."/>
            <person name="Marty A.J."/>
            <person name="Carmen J.C."/>
            <person name="Chen Z."/>
            <person name="Ding L."/>
            <person name="Gujja S."/>
            <person name="Magrini V."/>
            <person name="Misas E."/>
            <person name="Mitreva M."/>
            <person name="Priest M."/>
            <person name="Saif S."/>
            <person name="Whiston E.A."/>
            <person name="Young S."/>
            <person name="Zeng Q."/>
            <person name="Goldman W.E."/>
            <person name="Mardis E.R."/>
            <person name="Taylor J.W."/>
            <person name="McEwen J.G."/>
            <person name="Clay O.K."/>
            <person name="Klein B.S."/>
            <person name="Cuomo C.A."/>
        </authorList>
    </citation>
    <scope>NUCLEOTIDE SEQUENCE [LARGE SCALE GENOMIC DNA]</scope>
    <source>
        <strain evidence="3">UAMH 139</strain>
    </source>
</reference>
<evidence type="ECO:0000313" key="3">
    <source>
        <dbReference type="Proteomes" id="UP000053573"/>
    </source>
</evidence>
<dbReference type="GO" id="GO:0005737">
    <property type="term" value="C:cytoplasm"/>
    <property type="evidence" value="ECO:0007669"/>
    <property type="project" value="TreeGrafter"/>
</dbReference>
<dbReference type="Proteomes" id="UP000053573">
    <property type="component" value="Unassembled WGS sequence"/>
</dbReference>